<gene>
    <name evidence="3" type="ORF">A5888_003115</name>
    <name evidence="2" type="ORF">A5888_003933</name>
</gene>
<dbReference type="EMBL" id="NGMM01000008">
    <property type="protein sequence ID" value="OTP10635.1"/>
    <property type="molecule type" value="Genomic_DNA"/>
</dbReference>
<reference evidence="3" key="2">
    <citation type="submission" date="2017-05" db="EMBL/GenBank/DDBJ databases">
        <authorList>
            <consortium name="The Broad Institute Genomics Platform"/>
            <consortium name="The Broad Institute Genomic Center for Infectious Diseases"/>
            <person name="Earl A."/>
            <person name="Manson A."/>
            <person name="Schwartman J."/>
            <person name="Gilmore M."/>
            <person name="Abouelleil A."/>
            <person name="Cao P."/>
            <person name="Chapman S."/>
            <person name="Cusick C."/>
            <person name="Shea T."/>
            <person name="Young S."/>
            <person name="Neafsey D."/>
            <person name="Nusbaum C."/>
            <person name="Birren B."/>
        </authorList>
    </citation>
    <scope>NUCLEOTIDE SEQUENCE</scope>
    <source>
        <strain evidence="3">9E7_DIV0242</strain>
    </source>
</reference>
<keyword evidence="4" id="KW-1185">Reference proteome</keyword>
<accession>A0A242K101</accession>
<evidence type="ECO:0000313" key="4">
    <source>
        <dbReference type="Proteomes" id="UP000195141"/>
    </source>
</evidence>
<dbReference type="AlphaFoldDB" id="A0A242K101"/>
<evidence type="ECO:0000313" key="3">
    <source>
        <dbReference type="EMBL" id="WYJ91347.1"/>
    </source>
</evidence>
<protein>
    <submittedName>
        <fullName evidence="2">Uncharacterized protein</fullName>
    </submittedName>
</protein>
<dbReference type="RefSeq" id="WP_086350910.1">
    <property type="nucleotide sequence ID" value="NZ_CP147247.1"/>
</dbReference>
<proteinExistence type="predicted"/>
<evidence type="ECO:0000313" key="2">
    <source>
        <dbReference type="EMBL" id="OTP10635.1"/>
    </source>
</evidence>
<dbReference type="OrthoDB" id="2187186at2"/>
<keyword evidence="1" id="KW-0732">Signal</keyword>
<feature type="chain" id="PRO_5012399357" evidence="1">
    <location>
        <begin position="24"/>
        <end position="218"/>
    </location>
</feature>
<feature type="signal peptide" evidence="1">
    <location>
        <begin position="1"/>
        <end position="23"/>
    </location>
</feature>
<dbReference type="EMBL" id="CP147247">
    <property type="protein sequence ID" value="WYJ91347.1"/>
    <property type="molecule type" value="Genomic_DNA"/>
</dbReference>
<reference evidence="3" key="3">
    <citation type="submission" date="2024-03" db="EMBL/GenBank/DDBJ databases">
        <title>The Genome Sequence of Enterococcus sp. DIV0242b.</title>
        <authorList>
            <consortium name="The Broad Institute Genomics Platform"/>
            <consortium name="The Broad Institute Microbial Omics Core"/>
            <consortium name="The Broad Institute Genomic Center for Infectious Diseases"/>
            <person name="Earl A."/>
            <person name="Manson A."/>
            <person name="Gilmore M."/>
            <person name="Schwartman J."/>
            <person name="Shea T."/>
            <person name="Abouelleil A."/>
            <person name="Cao P."/>
            <person name="Chapman S."/>
            <person name="Cusick C."/>
            <person name="Young S."/>
            <person name="Neafsey D."/>
            <person name="Nusbaum C."/>
            <person name="Birren B."/>
        </authorList>
    </citation>
    <scope>NUCLEOTIDE SEQUENCE</scope>
    <source>
        <strain evidence="3">9E7_DIV0242</strain>
    </source>
</reference>
<reference evidence="2" key="1">
    <citation type="submission" date="2017-05" db="EMBL/GenBank/DDBJ databases">
        <title>The Genome Sequence of Enterococcus sp. 9E7_DIV0242.</title>
        <authorList>
            <consortium name="The Broad Institute Genomics Platform"/>
            <consortium name="The Broad Institute Genomic Center for Infectious Diseases"/>
            <person name="Earl A."/>
            <person name="Manson A."/>
            <person name="Schwartman J."/>
            <person name="Gilmore M."/>
            <person name="Abouelleil A."/>
            <person name="Cao P."/>
            <person name="Chapman S."/>
            <person name="Cusick C."/>
            <person name="Shea T."/>
            <person name="Young S."/>
            <person name="Neafsey D."/>
            <person name="Nusbaum C."/>
            <person name="Birren B."/>
        </authorList>
    </citation>
    <scope>NUCLEOTIDE SEQUENCE [LARGE SCALE GENOMIC DNA]</scope>
    <source>
        <strain evidence="2">9E7_DIV0242</strain>
    </source>
</reference>
<evidence type="ECO:0000256" key="1">
    <source>
        <dbReference type="SAM" id="SignalP"/>
    </source>
</evidence>
<sequence length="218" mass="23883">MKKVMLIVLLGVGISISNSQVEAAEYKELEAAPKMTAVEAAFAGLEDTDKVVQLPDGTFLYGEATIGEVGIHRNSSVTVNSETAENAVTVEEAKNILEEHKDKVPDKPMLRGVVSSFNYKGLRYGARVSGYFSRNTGWNSLNTVYQSTEGGSFLRYYSGYDSARVGSAQQALQTFSGIISGSIVSAGKYQYFSGINTMYTYYPRDPGQWQSYQIVNID</sequence>
<name>A0A242K101_9ENTE</name>
<organism evidence="2">
    <name type="scientific">Candidatus Enterococcus clewellii</name>
    <dbReference type="NCBI Taxonomy" id="1834193"/>
    <lineage>
        <taxon>Bacteria</taxon>
        <taxon>Bacillati</taxon>
        <taxon>Bacillota</taxon>
        <taxon>Bacilli</taxon>
        <taxon>Lactobacillales</taxon>
        <taxon>Enterococcaceae</taxon>
        <taxon>Enterococcus</taxon>
    </lineage>
</organism>
<dbReference type="Proteomes" id="UP000195141">
    <property type="component" value="Chromosome"/>
</dbReference>